<evidence type="ECO:0000256" key="7">
    <source>
        <dbReference type="ARBA" id="ARBA00023004"/>
    </source>
</evidence>
<feature type="transmembrane region" description="Helical" evidence="12">
    <location>
        <begin position="92"/>
        <end position="114"/>
    </location>
</feature>
<evidence type="ECO:0000256" key="11">
    <source>
        <dbReference type="ARBA" id="ARBA00048044"/>
    </source>
</evidence>
<comment type="catalytic activity">
    <reaction evidence="11">
        <text>Fe(II)-heme o + 2 A + H2O = Fe(II)-heme a + 2 AH2</text>
        <dbReference type="Rhea" id="RHEA:63388"/>
        <dbReference type="ChEBI" id="CHEBI:13193"/>
        <dbReference type="ChEBI" id="CHEBI:15377"/>
        <dbReference type="ChEBI" id="CHEBI:17499"/>
        <dbReference type="ChEBI" id="CHEBI:60530"/>
        <dbReference type="ChEBI" id="CHEBI:61715"/>
        <dbReference type="EC" id="1.17.99.9"/>
    </reaction>
    <physiologicalReaction direction="left-to-right" evidence="11">
        <dbReference type="Rhea" id="RHEA:63389"/>
    </physiologicalReaction>
</comment>
<keyword evidence="8" id="KW-0350">Heme biosynthesis</keyword>
<organism evidence="13">
    <name type="scientific">Caldithrix abyssi</name>
    <dbReference type="NCBI Taxonomy" id="187145"/>
    <lineage>
        <taxon>Bacteria</taxon>
        <taxon>Pseudomonadati</taxon>
        <taxon>Calditrichota</taxon>
        <taxon>Calditrichia</taxon>
        <taxon>Calditrichales</taxon>
        <taxon>Calditrichaceae</taxon>
        <taxon>Caldithrix</taxon>
    </lineage>
</organism>
<dbReference type="Pfam" id="PF02628">
    <property type="entry name" value="COX15-CtaA"/>
    <property type="match status" value="1"/>
</dbReference>
<comment type="cofactor">
    <cofactor evidence="1">
        <name>heme b</name>
        <dbReference type="ChEBI" id="CHEBI:60344"/>
    </cofactor>
</comment>
<feature type="transmembrane region" description="Helical" evidence="12">
    <location>
        <begin position="121"/>
        <end position="140"/>
    </location>
</feature>
<keyword evidence="5 12" id="KW-1133">Transmembrane helix</keyword>
<gene>
    <name evidence="13" type="ORF">ENJ10_12940</name>
</gene>
<dbReference type="GO" id="GO:0120547">
    <property type="term" value="F:heme A synthase activity"/>
    <property type="evidence" value="ECO:0007669"/>
    <property type="project" value="UniProtKB-EC"/>
</dbReference>
<feature type="transmembrane region" description="Helical" evidence="12">
    <location>
        <begin position="7"/>
        <end position="28"/>
    </location>
</feature>
<dbReference type="InterPro" id="IPR003780">
    <property type="entry name" value="COX15/CtaA_fam"/>
</dbReference>
<reference evidence="13" key="1">
    <citation type="journal article" date="2020" name="mSystems">
        <title>Genome- and Community-Level Interaction Insights into Carbon Utilization and Element Cycling Functions of Hydrothermarchaeota in Hydrothermal Sediment.</title>
        <authorList>
            <person name="Zhou Z."/>
            <person name="Liu Y."/>
            <person name="Xu W."/>
            <person name="Pan J."/>
            <person name="Luo Z.H."/>
            <person name="Li M."/>
        </authorList>
    </citation>
    <scope>NUCLEOTIDE SEQUENCE [LARGE SCALE GENOMIC DNA]</scope>
    <source>
        <strain evidence="13">HyVt-456</strain>
    </source>
</reference>
<dbReference type="GO" id="GO:0006784">
    <property type="term" value="P:heme A biosynthetic process"/>
    <property type="evidence" value="ECO:0007669"/>
    <property type="project" value="InterPro"/>
</dbReference>
<evidence type="ECO:0000256" key="3">
    <source>
        <dbReference type="ARBA" id="ARBA00022692"/>
    </source>
</evidence>
<feature type="transmembrane region" description="Helical" evidence="12">
    <location>
        <begin position="317"/>
        <end position="336"/>
    </location>
</feature>
<feature type="transmembrane region" description="Helical" evidence="12">
    <location>
        <begin position="258"/>
        <end position="277"/>
    </location>
</feature>
<comment type="caution">
    <text evidence="13">The sequence shown here is derived from an EMBL/GenBank/DDBJ whole genome shotgun (WGS) entry which is preliminary data.</text>
</comment>
<dbReference type="PANTHER" id="PTHR23289:SF2">
    <property type="entry name" value="CYTOCHROME C OXIDASE ASSEMBLY PROTEIN COX15 HOMOLOG"/>
    <property type="match status" value="1"/>
</dbReference>
<feature type="transmembrane region" description="Helical" evidence="12">
    <location>
        <begin position="195"/>
        <end position="216"/>
    </location>
</feature>
<keyword evidence="6" id="KW-0560">Oxidoreductase</keyword>
<evidence type="ECO:0000256" key="5">
    <source>
        <dbReference type="ARBA" id="ARBA00022989"/>
    </source>
</evidence>
<dbReference type="GO" id="GO:0046872">
    <property type="term" value="F:metal ion binding"/>
    <property type="evidence" value="ECO:0007669"/>
    <property type="project" value="UniProtKB-KW"/>
</dbReference>
<accession>A0A7V1LPC7</accession>
<evidence type="ECO:0000256" key="6">
    <source>
        <dbReference type="ARBA" id="ARBA00023002"/>
    </source>
</evidence>
<feature type="transmembrane region" description="Helical" evidence="12">
    <location>
        <begin position="289"/>
        <end position="311"/>
    </location>
</feature>
<evidence type="ECO:0000256" key="2">
    <source>
        <dbReference type="ARBA" id="ARBA00004141"/>
    </source>
</evidence>
<dbReference type="PANTHER" id="PTHR23289">
    <property type="entry name" value="CYTOCHROME C OXIDASE ASSEMBLY PROTEIN COX15"/>
    <property type="match status" value="1"/>
</dbReference>
<evidence type="ECO:0000256" key="1">
    <source>
        <dbReference type="ARBA" id="ARBA00001970"/>
    </source>
</evidence>
<evidence type="ECO:0000256" key="12">
    <source>
        <dbReference type="SAM" id="Phobius"/>
    </source>
</evidence>
<evidence type="ECO:0000256" key="10">
    <source>
        <dbReference type="ARBA" id="ARBA00044501"/>
    </source>
</evidence>
<keyword evidence="9 12" id="KW-0472">Membrane</keyword>
<keyword evidence="4" id="KW-0479">Metal-binding</keyword>
<evidence type="ECO:0000256" key="4">
    <source>
        <dbReference type="ARBA" id="ARBA00022723"/>
    </source>
</evidence>
<proteinExistence type="inferred from homology"/>
<dbReference type="EMBL" id="DRLD01000365">
    <property type="protein sequence ID" value="HED11590.1"/>
    <property type="molecule type" value="Genomic_DNA"/>
</dbReference>
<dbReference type="GO" id="GO:0016653">
    <property type="term" value="F:oxidoreductase activity, acting on NAD(P)H, heme protein as acceptor"/>
    <property type="evidence" value="ECO:0007669"/>
    <property type="project" value="TreeGrafter"/>
</dbReference>
<feature type="transmembrane region" description="Helical" evidence="12">
    <location>
        <begin position="155"/>
        <end position="174"/>
    </location>
</feature>
<dbReference type="GO" id="GO:0016020">
    <property type="term" value="C:membrane"/>
    <property type="evidence" value="ECO:0007669"/>
    <property type="project" value="UniProtKB-SubCell"/>
</dbReference>
<keyword evidence="7" id="KW-0408">Iron</keyword>
<comment type="pathway">
    <text evidence="10">Porphyrin-containing compound metabolism; heme A biosynthesis; heme A from heme O: step 1/1.</text>
</comment>
<evidence type="ECO:0000256" key="9">
    <source>
        <dbReference type="ARBA" id="ARBA00023136"/>
    </source>
</evidence>
<name>A0A7V1LPC7_CALAY</name>
<dbReference type="Proteomes" id="UP000886005">
    <property type="component" value="Unassembled WGS sequence"/>
</dbReference>
<comment type="subcellular location">
    <subcellularLocation>
        <location evidence="2">Membrane</location>
        <topology evidence="2">Multi-pass membrane protein</topology>
    </subcellularLocation>
</comment>
<dbReference type="InterPro" id="IPR023754">
    <property type="entry name" value="HemeA_Synthase_type2"/>
</dbReference>
<dbReference type="HAMAP" id="MF_01665">
    <property type="entry name" value="HemeA_synth_type2"/>
    <property type="match status" value="1"/>
</dbReference>
<protein>
    <submittedName>
        <fullName evidence="13">Heme A synthase</fullName>
    </submittedName>
</protein>
<evidence type="ECO:0000256" key="8">
    <source>
        <dbReference type="ARBA" id="ARBA00023133"/>
    </source>
</evidence>
<evidence type="ECO:0000313" key="13">
    <source>
        <dbReference type="EMBL" id="HED11590.1"/>
    </source>
</evidence>
<sequence length="357" mass="40762">MQSRKIIALWLALVLLTIFFQVILGGYVRLTQSGLSMYDWHVVHGVIPPLTEEAWQEAFENYKQTPEYIKINVGMSLHEYKLIYLREYNHRILGRLSGLIFVVPLFLFIFLRWLPWRENKILLAAGLLYAAQGLMGWYMVQSGLVDNPHVSPYRLAAHFWLALIIFIMIMWRMLSLQCGGGRITPALFKTSYGKNWLMFTALLIIQISWGAFMAGLKAGHVSNSWPLMFGYWIPPNMFSGFDGFWSHFVANSVTVHFIHRWLAFLVLAAAIALFRAMRRLPAPEIPIKRGTTVLLLLTATQLTLGILVILFDVQLSLALIHQGLGAWIFFMTIFLLHRMAATQVGAGHASPLELKEK</sequence>
<keyword evidence="3 12" id="KW-0812">Transmembrane</keyword>
<dbReference type="AlphaFoldDB" id="A0A7V1LPC7"/>